<dbReference type="PANTHER" id="PTHR21137">
    <property type="entry name" value="ODORANT RECEPTOR"/>
    <property type="match status" value="1"/>
</dbReference>
<feature type="transmembrane region" description="Helical" evidence="10">
    <location>
        <begin position="132"/>
        <end position="154"/>
    </location>
</feature>
<dbReference type="Proteomes" id="UP000682892">
    <property type="component" value="Unassembled WGS sequence"/>
</dbReference>
<evidence type="ECO:0000256" key="1">
    <source>
        <dbReference type="ARBA" id="ARBA00004651"/>
    </source>
</evidence>
<dbReference type="GO" id="GO:0007165">
    <property type="term" value="P:signal transduction"/>
    <property type="evidence" value="ECO:0007669"/>
    <property type="project" value="UniProtKB-KW"/>
</dbReference>
<sequence>MLFVIRSYLVGRFRSFHNSDNCFVIMMFCNRLIGVWDYPESDTDRFHLVKRILINFSFIYTVLEVMSLVPVVKASGVSENISSLFLVSSRVFCLAIWCSLAVYRKDLKRIFMYLLKVQQEAADDSRRKSIRYVNWFTFSFLVLNLTPLTVWIINGQAGSPISVFGHPWIEGLNIVAYPVAVFLITVMLCYAVILVLSIMSALTLEFYLLGLDFQQIFEAKPQDGNTINWTTIEQAFNRYIDRHQTLLNKADLFRELLKINFLIQLLVNFFLIVLNSFMYILMQRNESSGFAFSVFAVLTLTMNMMLNGFLCDQLEEQVSSINHRLYSSGWTDKLMHTKAFNQRYKNLRQMVLIVMQRTQKPIGFTCGSLFEMSLITCRKVLWFIYTVLAVLMSLLE</sequence>
<accession>A0A1S4FD10</accession>
<reference evidence="11" key="2">
    <citation type="journal article" date="2007" name="Science">
        <title>Genome sequence of Aedes aegypti, a major arbovirus vector.</title>
        <authorList>
            <person name="Nene V."/>
            <person name="Wortman J.R."/>
            <person name="Lawson D."/>
            <person name="Haas B."/>
            <person name="Kodira C."/>
            <person name="Tu Z.J."/>
            <person name="Loftus B."/>
            <person name="Xi Z."/>
            <person name="Megy K."/>
            <person name="Grabherr M."/>
            <person name="Ren Q."/>
            <person name="Zdobnov E.M."/>
            <person name="Lobo N.F."/>
            <person name="Campbell K.S."/>
            <person name="Brown S.E."/>
            <person name="Bonaldo M.F."/>
            <person name="Zhu J."/>
            <person name="Sinkins S.P."/>
            <person name="Hogenkamp D.G."/>
            <person name="Amedeo P."/>
            <person name="Arensburger P."/>
            <person name="Atkinson P.W."/>
            <person name="Bidwell S."/>
            <person name="Biedler J."/>
            <person name="Birney E."/>
            <person name="Bruggner R.V."/>
            <person name="Costas J."/>
            <person name="Coy M.R."/>
            <person name="Crabtree J."/>
            <person name="Crawford M."/>
            <person name="Debruyn B."/>
            <person name="Decaprio D."/>
            <person name="Eiglmeier K."/>
            <person name="Eisenstadt E."/>
            <person name="El-Dorry H."/>
            <person name="Gelbart W.M."/>
            <person name="Gomes S.L."/>
            <person name="Hammond M."/>
            <person name="Hannick L.I."/>
            <person name="Hogan J.R."/>
            <person name="Holmes M.H."/>
            <person name="Jaffe D."/>
            <person name="Johnston J.S."/>
            <person name="Kennedy R.C."/>
            <person name="Koo H."/>
            <person name="Kravitz S."/>
            <person name="Kriventseva E.V."/>
            <person name="Kulp D."/>
            <person name="Labutti K."/>
            <person name="Lee E."/>
            <person name="Li S."/>
            <person name="Lovin D.D."/>
            <person name="Mao C."/>
            <person name="Mauceli E."/>
            <person name="Menck C.F."/>
            <person name="Miller J.R."/>
            <person name="Montgomery P."/>
            <person name="Mori A."/>
            <person name="Nascimento A.L."/>
            <person name="Naveira H.F."/>
            <person name="Nusbaum C."/>
            <person name="O'leary S."/>
            <person name="Orvis J."/>
            <person name="Pertea M."/>
            <person name="Quesneville H."/>
            <person name="Reidenbach K.R."/>
            <person name="Rogers Y.H."/>
            <person name="Roth C.W."/>
            <person name="Schneider J.R."/>
            <person name="Schatz M."/>
            <person name="Shumway M."/>
            <person name="Stanke M."/>
            <person name="Stinson E.O."/>
            <person name="Tubio J.M."/>
            <person name="Vanzee J.P."/>
            <person name="Verjovski-Almeida S."/>
            <person name="Werner D."/>
            <person name="White O."/>
            <person name="Wyder S."/>
            <person name="Zeng Q."/>
            <person name="Zhao Q."/>
            <person name="Zhao Y."/>
            <person name="Hill C.A."/>
            <person name="Raikhel A.S."/>
            <person name="Soares M.B."/>
            <person name="Knudson D.L."/>
            <person name="Lee N.H."/>
            <person name="Galagan J."/>
            <person name="Salzberg S.L."/>
            <person name="Paulsen I.T."/>
            <person name="Dimopoulos G."/>
            <person name="Collins F.H."/>
            <person name="Birren B."/>
            <person name="Fraser-Liggett C.M."/>
            <person name="Severson D.W."/>
        </authorList>
    </citation>
    <scope>NUCLEOTIDE SEQUENCE [LARGE SCALE GENOMIC DNA]</scope>
    <source>
        <strain evidence="11">Liverpool</strain>
    </source>
</reference>
<keyword evidence="5 10" id="KW-0552">Olfaction</keyword>
<dbReference type="InterPro" id="IPR004117">
    <property type="entry name" value="7tm6_olfct_rcpt"/>
</dbReference>
<dbReference type="GO" id="GO:0005549">
    <property type="term" value="F:odorant binding"/>
    <property type="evidence" value="ECO:0007669"/>
    <property type="project" value="InterPro"/>
</dbReference>
<evidence type="ECO:0000256" key="3">
    <source>
        <dbReference type="ARBA" id="ARBA00022606"/>
    </source>
</evidence>
<gene>
    <name evidence="11" type="primary">GPROR58</name>
    <name evidence="11" type="ORF">AaeL_AAEL006202</name>
</gene>
<dbReference type="HOGENOM" id="CLU_683737_0_0_1"/>
<comment type="subcellular location">
    <subcellularLocation>
        <location evidence="1 10">Cell membrane</location>
        <topology evidence="1 10">Multi-pass membrane protein</topology>
    </subcellularLocation>
</comment>
<dbReference type="KEGG" id="aag:5567608"/>
<feature type="transmembrane region" description="Helical" evidence="10">
    <location>
        <begin position="259"/>
        <end position="282"/>
    </location>
</feature>
<dbReference type="Pfam" id="PF02949">
    <property type="entry name" value="7tm_6"/>
    <property type="match status" value="1"/>
</dbReference>
<feature type="transmembrane region" description="Helical" evidence="10">
    <location>
        <begin position="288"/>
        <end position="310"/>
    </location>
</feature>
<dbReference type="EMBL" id="CH477379">
    <property type="protein sequence ID" value="EAT42234.1"/>
    <property type="molecule type" value="Genomic_DNA"/>
</dbReference>
<dbReference type="SMR" id="A0A1S4FD10"/>
<dbReference type="OMA" id="CLAIWCS"/>
<keyword evidence="6 10" id="KW-1133">Transmembrane helix</keyword>
<protein>
    <recommendedName>
        <fullName evidence="10">Odorant receptor</fullName>
    </recommendedName>
</protein>
<keyword evidence="8 10" id="KW-0675">Receptor</keyword>
<dbReference type="GeneID" id="5567608"/>
<name>A0A1S4FD10_AEDAE</name>
<keyword evidence="4 10" id="KW-0812">Transmembrane</keyword>
<keyword evidence="3 10" id="KW-0716">Sensory transduction</keyword>
<feature type="transmembrane region" description="Helical" evidence="10">
    <location>
        <begin position="174"/>
        <end position="199"/>
    </location>
</feature>
<reference evidence="11" key="1">
    <citation type="submission" date="2005-10" db="EMBL/GenBank/DDBJ databases">
        <authorList>
            <person name="Loftus B.J."/>
            <person name="Nene V.M."/>
            <person name="Hannick L.I."/>
            <person name="Bidwell S."/>
            <person name="Haas B."/>
            <person name="Amedeo P."/>
            <person name="Orvis J."/>
            <person name="Wortman J.R."/>
            <person name="White O.R."/>
            <person name="Salzberg S."/>
            <person name="Shumway M."/>
            <person name="Koo H."/>
            <person name="Zhao Y."/>
            <person name="Holmes M."/>
            <person name="Miller J."/>
            <person name="Schatz M."/>
            <person name="Pop M."/>
            <person name="Pai G."/>
            <person name="Utterback T."/>
            <person name="Rogers Y.-H."/>
            <person name="Kravitz S."/>
            <person name="Fraser C.M."/>
        </authorList>
    </citation>
    <scope>NUCLEOTIDE SEQUENCE</scope>
    <source>
        <strain evidence="11">Liverpool</strain>
    </source>
</reference>
<evidence type="ECO:0000313" key="11">
    <source>
        <dbReference type="EMBL" id="EAT42234.1"/>
    </source>
</evidence>
<evidence type="ECO:0000256" key="2">
    <source>
        <dbReference type="ARBA" id="ARBA00022475"/>
    </source>
</evidence>
<organism evidence="11 12">
    <name type="scientific">Aedes aegypti</name>
    <name type="common">Yellowfever mosquito</name>
    <name type="synonym">Culex aegypti</name>
    <dbReference type="NCBI Taxonomy" id="7159"/>
    <lineage>
        <taxon>Eukaryota</taxon>
        <taxon>Metazoa</taxon>
        <taxon>Ecdysozoa</taxon>
        <taxon>Arthropoda</taxon>
        <taxon>Hexapoda</taxon>
        <taxon>Insecta</taxon>
        <taxon>Pterygota</taxon>
        <taxon>Neoptera</taxon>
        <taxon>Endopterygota</taxon>
        <taxon>Diptera</taxon>
        <taxon>Nematocera</taxon>
        <taxon>Culicoidea</taxon>
        <taxon>Culicidae</taxon>
        <taxon>Culicinae</taxon>
        <taxon>Aedini</taxon>
        <taxon>Aedes</taxon>
        <taxon>Stegomyia</taxon>
    </lineage>
</organism>
<keyword evidence="9 10" id="KW-0807">Transducer</keyword>
<evidence type="ECO:0000256" key="5">
    <source>
        <dbReference type="ARBA" id="ARBA00022725"/>
    </source>
</evidence>
<dbReference type="PANTHER" id="PTHR21137:SF35">
    <property type="entry name" value="ODORANT RECEPTOR 19A-RELATED"/>
    <property type="match status" value="1"/>
</dbReference>
<evidence type="ECO:0000256" key="8">
    <source>
        <dbReference type="ARBA" id="ARBA00023170"/>
    </source>
</evidence>
<keyword evidence="2" id="KW-1003">Cell membrane</keyword>
<feature type="transmembrane region" description="Helical" evidence="10">
    <location>
        <begin position="84"/>
        <end position="103"/>
    </location>
</feature>
<dbReference type="AlphaFoldDB" id="A0A1S4FD10"/>
<evidence type="ECO:0000256" key="7">
    <source>
        <dbReference type="ARBA" id="ARBA00023136"/>
    </source>
</evidence>
<proteinExistence type="inferred from homology"/>
<evidence type="ECO:0000256" key="4">
    <source>
        <dbReference type="ARBA" id="ARBA00022692"/>
    </source>
</evidence>
<evidence type="ECO:0000256" key="9">
    <source>
        <dbReference type="ARBA" id="ARBA00023224"/>
    </source>
</evidence>
<keyword evidence="7 10" id="KW-0472">Membrane</keyword>
<reference evidence="11" key="3">
    <citation type="submission" date="2012-09" db="EMBL/GenBank/DDBJ databases">
        <authorList>
            <consortium name="VectorBase"/>
        </authorList>
    </citation>
    <scope>NUCLEOTIDE SEQUENCE</scope>
    <source>
        <strain evidence="11">Liverpool</strain>
    </source>
</reference>
<evidence type="ECO:0000256" key="10">
    <source>
        <dbReference type="RuleBase" id="RU351113"/>
    </source>
</evidence>
<comment type="similarity">
    <text evidence="10">Belongs to the insect chemoreceptor superfamily. Heteromeric odorant receptor channel (TC 1.A.69) family.</text>
</comment>
<evidence type="ECO:0000313" key="12">
    <source>
        <dbReference type="Proteomes" id="UP000682892"/>
    </source>
</evidence>
<dbReference type="OrthoDB" id="7737759at2759"/>
<dbReference type="GO" id="GO:0004984">
    <property type="term" value="F:olfactory receptor activity"/>
    <property type="evidence" value="ECO:0007669"/>
    <property type="project" value="InterPro"/>
</dbReference>
<feature type="transmembrane region" description="Helical" evidence="10">
    <location>
        <begin position="380"/>
        <end position="395"/>
    </location>
</feature>
<evidence type="ECO:0000256" key="6">
    <source>
        <dbReference type="ARBA" id="ARBA00022989"/>
    </source>
</evidence>
<feature type="transmembrane region" description="Helical" evidence="10">
    <location>
        <begin position="52"/>
        <end position="72"/>
    </location>
</feature>
<dbReference type="GO" id="GO:0005886">
    <property type="term" value="C:plasma membrane"/>
    <property type="evidence" value="ECO:0007669"/>
    <property type="project" value="UniProtKB-SubCell"/>
</dbReference>